<accession>A0A931C6U8</accession>
<evidence type="ECO:0000313" key="4">
    <source>
        <dbReference type="Proteomes" id="UP000598146"/>
    </source>
</evidence>
<dbReference type="Proteomes" id="UP000598146">
    <property type="component" value="Unassembled WGS sequence"/>
</dbReference>
<dbReference type="Gene3D" id="3.30.830.10">
    <property type="entry name" value="Metalloenzyme, LuxS/M16 peptidase-like"/>
    <property type="match status" value="2"/>
</dbReference>
<sequence>MITQLEVGGIPTVLGPTTGPMHAGLVFRVGFADEPLAKRGITHLVEHLALHSFGVADYHYNGATSVEYTFFHTRGAEADIVKFLNGVCAALNDLPMHRLTTEKEILRTEENGRSEGPTEALALWRHGARDYGVVTYPEWGLSGITPDDLRAWVGRYFTRQNAALWIAGPAVPAGLQLTLPTGRRMPAPAQSSALPVRPAYFSGPSNVVAWDAVVRREARAAVFSGVLERALFRSLRQESGLSYTVHAGYEPRGDGSAVISAFADALPEKQGAVLGGFVDVLASARLGLIDQAEVTTVVNQRTEELTHAEENGSRLPGQAFNLLAGRPVQSLDEALAELRAVTRDDVAAVAASAFADGLLMTPGLTSADWAGYTAAPNSSDVVVQGTTYPSLEDPALALIAGESGVSVVGDGSAATVWFDQCAAVLAWPDGARRFVGHDGIQVSFEPTLFMNGHALIPALDARVRPELRTPMPPRDAARIPIPRPKPPQEHQPAPAAPETESGGTAGAVLGLVVLSPILLFFGLIGVVMLISAVADSEDTGSEVILGLSFLFVAVACGFGVGKAIRKLRNR</sequence>
<comment type="caution">
    <text evidence="3">The sequence shown here is derived from an EMBL/GenBank/DDBJ whole genome shotgun (WGS) entry which is preliminary data.</text>
</comment>
<reference evidence="3" key="1">
    <citation type="submission" date="2020-11" db="EMBL/GenBank/DDBJ databases">
        <title>Isolation and identification of active actinomycetes.</title>
        <authorList>
            <person name="Sun X."/>
        </authorList>
    </citation>
    <scope>NUCLEOTIDE SEQUENCE</scope>
    <source>
        <strain evidence="3">NEAU-A11</strain>
    </source>
</reference>
<evidence type="ECO:0000256" key="2">
    <source>
        <dbReference type="SAM" id="Phobius"/>
    </source>
</evidence>
<keyword evidence="2" id="KW-0812">Transmembrane</keyword>
<dbReference type="RefSeq" id="WP_196415074.1">
    <property type="nucleotide sequence ID" value="NZ_JADQTO010000007.1"/>
</dbReference>
<dbReference type="GO" id="GO:0046872">
    <property type="term" value="F:metal ion binding"/>
    <property type="evidence" value="ECO:0007669"/>
    <property type="project" value="InterPro"/>
</dbReference>
<protein>
    <submittedName>
        <fullName evidence="3">Insulinase family protein</fullName>
    </submittedName>
</protein>
<gene>
    <name evidence="3" type="ORF">I4J89_17690</name>
</gene>
<dbReference type="InterPro" id="IPR011249">
    <property type="entry name" value="Metalloenz_LuxS/M16"/>
</dbReference>
<organism evidence="3 4">
    <name type="scientific">Actinoplanes aureus</name>
    <dbReference type="NCBI Taxonomy" id="2792083"/>
    <lineage>
        <taxon>Bacteria</taxon>
        <taxon>Bacillati</taxon>
        <taxon>Actinomycetota</taxon>
        <taxon>Actinomycetes</taxon>
        <taxon>Micromonosporales</taxon>
        <taxon>Micromonosporaceae</taxon>
        <taxon>Actinoplanes</taxon>
    </lineage>
</organism>
<dbReference type="AlphaFoldDB" id="A0A931C6U8"/>
<evidence type="ECO:0000256" key="1">
    <source>
        <dbReference type="SAM" id="MobiDB-lite"/>
    </source>
</evidence>
<keyword evidence="2" id="KW-0472">Membrane</keyword>
<dbReference type="EMBL" id="JADQTO010000007">
    <property type="protein sequence ID" value="MBG0563284.1"/>
    <property type="molecule type" value="Genomic_DNA"/>
</dbReference>
<proteinExistence type="predicted"/>
<dbReference type="SUPFAM" id="SSF63411">
    <property type="entry name" value="LuxS/MPP-like metallohydrolase"/>
    <property type="match status" value="2"/>
</dbReference>
<feature type="transmembrane region" description="Helical" evidence="2">
    <location>
        <begin position="508"/>
        <end position="531"/>
    </location>
</feature>
<name>A0A931C6U8_9ACTN</name>
<keyword evidence="4" id="KW-1185">Reference proteome</keyword>
<evidence type="ECO:0000313" key="3">
    <source>
        <dbReference type="EMBL" id="MBG0563284.1"/>
    </source>
</evidence>
<keyword evidence="2" id="KW-1133">Transmembrane helix</keyword>
<feature type="transmembrane region" description="Helical" evidence="2">
    <location>
        <begin position="543"/>
        <end position="564"/>
    </location>
</feature>
<feature type="region of interest" description="Disordered" evidence="1">
    <location>
        <begin position="469"/>
        <end position="501"/>
    </location>
</feature>